<dbReference type="GO" id="GO:0051536">
    <property type="term" value="F:iron-sulfur cluster binding"/>
    <property type="evidence" value="ECO:0007669"/>
    <property type="project" value="UniProtKB-KW"/>
</dbReference>
<keyword evidence="1" id="KW-0479">Metal-binding</keyword>
<keyword evidence="6" id="KW-1185">Reference proteome</keyword>
<dbReference type="SUPFAM" id="SSF53732">
    <property type="entry name" value="Aconitase iron-sulfur domain"/>
    <property type="match status" value="1"/>
</dbReference>
<evidence type="ECO:0000256" key="1">
    <source>
        <dbReference type="ARBA" id="ARBA00022723"/>
    </source>
</evidence>
<dbReference type="PANTHER" id="PTHR11670">
    <property type="entry name" value="ACONITASE/IRON-RESPONSIVE ELEMENT FAMILY MEMBER"/>
    <property type="match status" value="1"/>
</dbReference>
<reference evidence="5 6" key="1">
    <citation type="submission" date="2014-03" db="EMBL/GenBank/DDBJ databases">
        <title>Draft genome of the hookworm Oesophagostomum dentatum.</title>
        <authorList>
            <person name="Mitreva M."/>
        </authorList>
    </citation>
    <scope>NUCLEOTIDE SEQUENCE [LARGE SCALE GENOMIC DNA]</scope>
    <source>
        <strain evidence="5 6">OD-Hann</strain>
    </source>
</reference>
<evidence type="ECO:0000313" key="5">
    <source>
        <dbReference type="EMBL" id="KHJ76042.1"/>
    </source>
</evidence>
<protein>
    <recommendedName>
        <fullName evidence="4">Aconitase/3-isopropylmalate dehydratase large subunit alpha/beta/alpha domain-containing protein</fullName>
    </recommendedName>
</protein>
<organism evidence="5 6">
    <name type="scientific">Oesophagostomum dentatum</name>
    <name type="common">Nodular worm</name>
    <dbReference type="NCBI Taxonomy" id="61180"/>
    <lineage>
        <taxon>Eukaryota</taxon>
        <taxon>Metazoa</taxon>
        <taxon>Ecdysozoa</taxon>
        <taxon>Nematoda</taxon>
        <taxon>Chromadorea</taxon>
        <taxon>Rhabditida</taxon>
        <taxon>Rhabditina</taxon>
        <taxon>Rhabditomorpha</taxon>
        <taxon>Strongyloidea</taxon>
        <taxon>Strongylidae</taxon>
        <taxon>Oesophagostomum</taxon>
    </lineage>
</organism>
<dbReference type="InterPro" id="IPR006249">
    <property type="entry name" value="Aconitase/IRP2"/>
</dbReference>
<dbReference type="InterPro" id="IPR015931">
    <property type="entry name" value="Acnase/IPM_dHydase_lsu_aba_1/3"/>
</dbReference>
<dbReference type="EMBL" id="KN612149">
    <property type="protein sequence ID" value="KHJ76042.1"/>
    <property type="molecule type" value="Genomic_DNA"/>
</dbReference>
<keyword evidence="2" id="KW-0408">Iron</keyword>
<evidence type="ECO:0000256" key="2">
    <source>
        <dbReference type="ARBA" id="ARBA00023004"/>
    </source>
</evidence>
<evidence type="ECO:0000259" key="4">
    <source>
        <dbReference type="Pfam" id="PF00330"/>
    </source>
</evidence>
<dbReference type="Proteomes" id="UP000053660">
    <property type="component" value="Unassembled WGS sequence"/>
</dbReference>
<name>A0A0B1RXW7_OESDE</name>
<proteinExistence type="predicted"/>
<dbReference type="PRINTS" id="PR00415">
    <property type="entry name" value="ACONITASE"/>
</dbReference>
<dbReference type="Pfam" id="PF00330">
    <property type="entry name" value="Aconitase"/>
    <property type="match status" value="1"/>
</dbReference>
<evidence type="ECO:0000256" key="3">
    <source>
        <dbReference type="ARBA" id="ARBA00023014"/>
    </source>
</evidence>
<dbReference type="AlphaFoldDB" id="A0A0B1RXW7"/>
<accession>A0A0B1RXW7</accession>
<feature type="non-terminal residue" evidence="5">
    <location>
        <position position="1"/>
    </location>
</feature>
<dbReference type="Gene3D" id="3.30.499.10">
    <property type="entry name" value="Aconitase, domain 3"/>
    <property type="match status" value="2"/>
</dbReference>
<dbReference type="InterPro" id="IPR001030">
    <property type="entry name" value="Acoase/IPM_deHydtase_lsu_aba"/>
</dbReference>
<feature type="non-terminal residue" evidence="5">
    <location>
        <position position="192"/>
    </location>
</feature>
<evidence type="ECO:0000313" key="6">
    <source>
        <dbReference type="Proteomes" id="UP000053660"/>
    </source>
</evidence>
<gene>
    <name evidence="5" type="ORF">OESDEN_24339</name>
</gene>
<sequence length="192" mass="21060">VIPEVIGYELVGRLADTVTSTDLVLTITENLRRIGVVGKFVEFFGEGVASLSIADRATIANMCPEYGATIGFFPVDKRTVQYLRQTGRDEQYCGRVESYLKANKLFVDYADSTFRPAYTKVLTLDMSTIVPSVSGPKRPQDRIDLSTLHQDFNNNLTAKPSFKGFGVKSEDVSKLGVVKKGDNVGNLTHGSV</sequence>
<keyword evidence="3" id="KW-0411">Iron-sulfur</keyword>
<dbReference type="OrthoDB" id="2279155at2759"/>
<feature type="domain" description="Aconitase/3-isopropylmalate dehydratase large subunit alpha/beta/alpha" evidence="4">
    <location>
        <begin position="2"/>
        <end position="158"/>
    </location>
</feature>
<dbReference type="GO" id="GO:0046872">
    <property type="term" value="F:metal ion binding"/>
    <property type="evidence" value="ECO:0007669"/>
    <property type="project" value="UniProtKB-KW"/>
</dbReference>
<dbReference type="InterPro" id="IPR036008">
    <property type="entry name" value="Aconitase_4Fe-4S_dom"/>
</dbReference>